<dbReference type="Pfam" id="PF00102">
    <property type="entry name" value="Y_phosphatase"/>
    <property type="match status" value="1"/>
</dbReference>
<feature type="domain" description="Tyrosine-protein phosphatase" evidence="2">
    <location>
        <begin position="216"/>
        <end position="515"/>
    </location>
</feature>
<dbReference type="WBParaSite" id="Pan_g15748.t1">
    <property type="protein sequence ID" value="Pan_g15748.t1"/>
    <property type="gene ID" value="Pan_g15748"/>
</dbReference>
<dbReference type="SMART" id="SM00194">
    <property type="entry name" value="PTPc"/>
    <property type="match status" value="1"/>
</dbReference>
<organism evidence="3 4">
    <name type="scientific">Panagrellus redivivus</name>
    <name type="common">Microworm</name>
    <dbReference type="NCBI Taxonomy" id="6233"/>
    <lineage>
        <taxon>Eukaryota</taxon>
        <taxon>Metazoa</taxon>
        <taxon>Ecdysozoa</taxon>
        <taxon>Nematoda</taxon>
        <taxon>Chromadorea</taxon>
        <taxon>Rhabditida</taxon>
        <taxon>Tylenchina</taxon>
        <taxon>Panagrolaimomorpha</taxon>
        <taxon>Panagrolaimoidea</taxon>
        <taxon>Panagrolaimidae</taxon>
        <taxon>Panagrellus</taxon>
    </lineage>
</organism>
<dbReference type="GO" id="GO:0004725">
    <property type="term" value="F:protein tyrosine phosphatase activity"/>
    <property type="evidence" value="ECO:0007669"/>
    <property type="project" value="InterPro"/>
</dbReference>
<evidence type="ECO:0000313" key="3">
    <source>
        <dbReference type="Proteomes" id="UP000492821"/>
    </source>
</evidence>
<dbReference type="PANTHER" id="PTHR19134:SF449">
    <property type="entry name" value="TYROSINE-PROTEIN PHOSPHATASE 1"/>
    <property type="match status" value="1"/>
</dbReference>
<keyword evidence="3" id="KW-1185">Reference proteome</keyword>
<reference evidence="3" key="1">
    <citation type="journal article" date="2013" name="Genetics">
        <title>The draft genome and transcriptome of Panagrellus redivivus are shaped by the harsh demands of a free-living lifestyle.</title>
        <authorList>
            <person name="Srinivasan J."/>
            <person name="Dillman A.R."/>
            <person name="Macchietto M.G."/>
            <person name="Heikkinen L."/>
            <person name="Lakso M."/>
            <person name="Fracchia K.M."/>
            <person name="Antoshechkin I."/>
            <person name="Mortazavi A."/>
            <person name="Wong G."/>
            <person name="Sternberg P.W."/>
        </authorList>
    </citation>
    <scope>NUCLEOTIDE SEQUENCE [LARGE SCALE GENOMIC DNA]</scope>
    <source>
        <strain evidence="3">MT8872</strain>
    </source>
</reference>
<protein>
    <submittedName>
        <fullName evidence="4">Tyrosine-protein phosphatase domain-containing protein</fullName>
    </submittedName>
</protein>
<dbReference type="PANTHER" id="PTHR19134">
    <property type="entry name" value="RECEPTOR-TYPE TYROSINE-PROTEIN PHOSPHATASE"/>
    <property type="match status" value="1"/>
</dbReference>
<dbReference type="Proteomes" id="UP000492821">
    <property type="component" value="Unassembled WGS sequence"/>
</dbReference>
<feature type="region of interest" description="Disordered" evidence="1">
    <location>
        <begin position="1"/>
        <end position="66"/>
    </location>
</feature>
<dbReference type="InterPro" id="IPR000242">
    <property type="entry name" value="PTP_cat"/>
</dbReference>
<accession>A0A7E4V3F8</accession>
<name>A0A7E4V3F8_PANRE</name>
<dbReference type="AlphaFoldDB" id="A0A7E4V3F8"/>
<sequence>MTKLDQSPRHRPANNYRGPRRHNTSNPPPRTPAGHKQATPPHGKRTSASPRAAVPERRAQPERLRAIAANSASDNADPTFVFKEFQKIVNSAKESFEKDGTRAESDENVEELEARIHASNLLNEEIARCIYGMFPGSIEADHSITEYDNVSLNESIVSSKSGCKLIPSKEAEHDDNDIKEVDENPALGTLETIQDAERRLNVHIAAWFKKHLDNGNAFENIMADYFKLKEQRKGLYQVPYLSYELDTTHKETYGVRANRINPEDYRGMRFIICDQPTTGTLEDFWRLVWKERARAVVSLQFDGLEGGMSFPADYWPNRANAMLQFGDFIVKYRGCRYKTAFMHTTNPASDKHVYRTTSLSIYNTKKLRVRANNIENEIDRLHAQDENPAPEDDYLDCFECHTIKHICFERWPDLLIPIPWSFVNSHSDMGLLLSEQVLKQELRNHQRFRGPVVVHTPVGNSRAITFIALKHSLARLFFDRVVDVPSSVLNVFKQRNHGNISSCQFLLLNLLVMEEALRRCMVDNHYRQKVDRLWDELIYYIGRKYGYALSTYYRGVRMITE</sequence>
<reference evidence="4" key="2">
    <citation type="submission" date="2020-10" db="UniProtKB">
        <authorList>
            <consortium name="WormBaseParasite"/>
        </authorList>
    </citation>
    <scope>IDENTIFICATION</scope>
</reference>
<dbReference type="PROSITE" id="PS50055">
    <property type="entry name" value="TYR_PHOSPHATASE_PTP"/>
    <property type="match status" value="1"/>
</dbReference>
<evidence type="ECO:0000313" key="4">
    <source>
        <dbReference type="WBParaSite" id="Pan_g15748.t1"/>
    </source>
</evidence>
<dbReference type="SUPFAM" id="SSF52799">
    <property type="entry name" value="(Phosphotyrosine protein) phosphatases II"/>
    <property type="match status" value="1"/>
</dbReference>
<evidence type="ECO:0000256" key="1">
    <source>
        <dbReference type="SAM" id="MobiDB-lite"/>
    </source>
</evidence>
<dbReference type="InterPro" id="IPR029021">
    <property type="entry name" value="Prot-tyrosine_phosphatase-like"/>
</dbReference>
<proteinExistence type="predicted"/>
<dbReference type="PRINTS" id="PR00700">
    <property type="entry name" value="PRTYPHPHTASE"/>
</dbReference>
<dbReference type="Gene3D" id="3.90.190.10">
    <property type="entry name" value="Protein tyrosine phosphatase superfamily"/>
    <property type="match status" value="1"/>
</dbReference>
<feature type="compositionally biased region" description="Basic and acidic residues" evidence="1">
    <location>
        <begin position="54"/>
        <end position="65"/>
    </location>
</feature>
<evidence type="ECO:0000259" key="2">
    <source>
        <dbReference type="PROSITE" id="PS50055"/>
    </source>
</evidence>
<dbReference type="InterPro" id="IPR050348">
    <property type="entry name" value="Protein-Tyr_Phosphatase"/>
</dbReference>